<dbReference type="PANTHER" id="PTHR43968:SF6">
    <property type="entry name" value="GLUTATHIONE S-TRANSFERASE OMEGA"/>
    <property type="match status" value="1"/>
</dbReference>
<feature type="chain" id="PRO_5014108117" description="Glutathione S-transferase omega" evidence="6">
    <location>
        <begin position="21"/>
        <end position="265"/>
    </location>
</feature>
<dbReference type="SMR" id="Q9GZ74"/>
<dbReference type="PANTHER" id="PTHR43968">
    <property type="match status" value="1"/>
</dbReference>
<feature type="domain" description="GST C-terminal" evidence="8">
    <location>
        <begin position="135"/>
        <end position="256"/>
    </location>
</feature>
<proteinExistence type="evidence at transcript level"/>
<dbReference type="AlphaFoldDB" id="Q9GZ74"/>
<dbReference type="GO" id="GO:0006749">
    <property type="term" value="P:glutathione metabolic process"/>
    <property type="evidence" value="ECO:0007669"/>
    <property type="project" value="UniProtKB-UniRule"/>
</dbReference>
<dbReference type="SFLD" id="SFLDS00019">
    <property type="entry name" value="Glutathione_Transferase_(cytos"/>
    <property type="match status" value="1"/>
</dbReference>
<evidence type="ECO:0000256" key="4">
    <source>
        <dbReference type="ARBA" id="ARBA00049544"/>
    </source>
</evidence>
<dbReference type="InterPro" id="IPR050983">
    <property type="entry name" value="GST_Omega/HSP26"/>
</dbReference>
<gene>
    <name evidence="9" type="primary">GST3</name>
</gene>
<dbReference type="GO" id="GO:0045174">
    <property type="term" value="F:glutathione dehydrogenase (ascorbate) activity"/>
    <property type="evidence" value="ECO:0007669"/>
    <property type="project" value="UniProtKB-UniRule"/>
</dbReference>
<evidence type="ECO:0000256" key="2">
    <source>
        <dbReference type="ARBA" id="ARBA00023002"/>
    </source>
</evidence>
<dbReference type="SUPFAM" id="SSF52833">
    <property type="entry name" value="Thioredoxin-like"/>
    <property type="match status" value="1"/>
</dbReference>
<reference evidence="11" key="3">
    <citation type="submission" date="2013-10" db="EMBL/GenBank/DDBJ databases">
        <title>Genome sequencing of Onchocerca volvulus.</title>
        <authorList>
            <person name="Cotton J."/>
            <person name="Tsai J."/>
            <person name="Stanley E."/>
            <person name="Tracey A."/>
            <person name="Holroyd N."/>
            <person name="Lustigman S."/>
            <person name="Berriman M."/>
        </authorList>
    </citation>
    <scope>NUCLEOTIDE SEQUENCE</scope>
</reference>
<evidence type="ECO:0000259" key="7">
    <source>
        <dbReference type="PROSITE" id="PS50404"/>
    </source>
</evidence>
<dbReference type="Pfam" id="PF13417">
    <property type="entry name" value="GST_N_3"/>
    <property type="match status" value="1"/>
</dbReference>
<keyword evidence="5 9" id="KW-0808">Transferase</keyword>
<dbReference type="GO" id="GO:0005737">
    <property type="term" value="C:cytoplasm"/>
    <property type="evidence" value="ECO:0007669"/>
    <property type="project" value="InterPro"/>
</dbReference>
<dbReference type="EC" id="2.5.1.18" evidence="5"/>
<dbReference type="InterPro" id="IPR004046">
    <property type="entry name" value="GST_C"/>
</dbReference>
<dbReference type="SUPFAM" id="SSF47616">
    <property type="entry name" value="GST C-terminal domain-like"/>
    <property type="match status" value="1"/>
</dbReference>
<comment type="similarity">
    <text evidence="1 5">Belongs to the GST superfamily. Omega family.</text>
</comment>
<dbReference type="EMBL" id="AF203814">
    <property type="protein sequence ID" value="AAF99575.2"/>
    <property type="molecule type" value="mRNA"/>
</dbReference>
<keyword evidence="11" id="KW-1185">Reference proteome</keyword>
<sequence precursor="true">MFGSLLICILCFSFADIATAISLNQFMSRFPQQGNKKQKQDLSTEYPEPSSNSVRIYSLPFCPYGESVILAAYKKGIQFDIGYINHPYQMNWFLAKNPEGALPAVEHNGELVIDSLVIMEYLDDVFSENSILPDEPYLRAKQRYEAIKLDSICDAIRKVSYSKKLTGNITMLTMELTEAEQMLESPFYSGETFGLPDIVLYPCIQRLYMIGQTINDSFLHNYFPDHFPKLSEWFTRMQTLREIQAMQEIKQYLGNFVYGSGYYNA</sequence>
<evidence type="ECO:0000256" key="6">
    <source>
        <dbReference type="SAM" id="SignalP"/>
    </source>
</evidence>
<dbReference type="HOGENOM" id="CLU_011226_9_2_1"/>
<evidence type="ECO:0000256" key="1">
    <source>
        <dbReference type="ARBA" id="ARBA00011067"/>
    </source>
</evidence>
<dbReference type="GO" id="GO:0050610">
    <property type="term" value="F:methylarsonate reductase activity"/>
    <property type="evidence" value="ECO:0007669"/>
    <property type="project" value="UniProtKB-UniRule"/>
</dbReference>
<dbReference type="InterPro" id="IPR036249">
    <property type="entry name" value="Thioredoxin-like_sf"/>
</dbReference>
<dbReference type="InterPro" id="IPR040079">
    <property type="entry name" value="Glutathione_S-Trfase"/>
</dbReference>
<dbReference type="InterPro" id="IPR005442">
    <property type="entry name" value="GST_omega"/>
</dbReference>
<name>Q9GZ74_ONCVO</name>
<dbReference type="SFLD" id="SFLDG00358">
    <property type="entry name" value="Main_(cytGST)"/>
    <property type="match status" value="1"/>
</dbReference>
<dbReference type="EMBL" id="CMVM020000249">
    <property type="status" value="NOT_ANNOTATED_CDS"/>
    <property type="molecule type" value="Genomic_DNA"/>
</dbReference>
<evidence type="ECO:0000259" key="8">
    <source>
        <dbReference type="PROSITE" id="PS50405"/>
    </source>
</evidence>
<dbReference type="EnsemblMetazoa" id="OVOC8665.1">
    <property type="protein sequence ID" value="OVOC8665.1"/>
    <property type="gene ID" value="WBGene00245474"/>
</dbReference>
<dbReference type="STRING" id="6282.Q9GZ74"/>
<dbReference type="Gene3D" id="3.40.30.10">
    <property type="entry name" value="Glutaredoxin"/>
    <property type="match status" value="1"/>
</dbReference>
<evidence type="ECO:0000256" key="5">
    <source>
        <dbReference type="RuleBase" id="RU368071"/>
    </source>
</evidence>
<organism evidence="9">
    <name type="scientific">Onchocerca volvulus</name>
    <dbReference type="NCBI Taxonomy" id="6282"/>
    <lineage>
        <taxon>Eukaryota</taxon>
        <taxon>Metazoa</taxon>
        <taxon>Ecdysozoa</taxon>
        <taxon>Nematoda</taxon>
        <taxon>Chromadorea</taxon>
        <taxon>Rhabditida</taxon>
        <taxon>Spirurina</taxon>
        <taxon>Spiruromorpha</taxon>
        <taxon>Filarioidea</taxon>
        <taxon>Onchocercidae</taxon>
        <taxon>Onchocerca</taxon>
    </lineage>
</organism>
<dbReference type="EC" id="1.8.5.1" evidence="5"/>
<protein>
    <recommendedName>
        <fullName evidence="5">Glutathione S-transferase omega</fullName>
        <shortName evidence="5">GSTO</shortName>
        <ecNumber evidence="5">1.20.4.2</ecNumber>
        <ecNumber evidence="5">1.8.5.1</ecNumber>
        <ecNumber evidence="5">2.5.1.18</ecNumber>
    </recommendedName>
    <alternativeName>
        <fullName evidence="5">Glutathione-dependent dehydroascorbate reductase</fullName>
    </alternativeName>
    <alternativeName>
        <fullName evidence="5">Monomethylarsonic acid reductase</fullName>
    </alternativeName>
</protein>
<comment type="function">
    <text evidence="5">Exhibits glutathione-dependent thiol transferase activity. Has high dehydroascorbate reductase activity and may contribute to the recycling of ascorbic acid. Participates in the biotransformation of inorganic arsenic and reduces monomethylarsonic acid (MMA).</text>
</comment>
<reference evidence="10" key="4">
    <citation type="submission" date="2022-06" db="UniProtKB">
        <authorList>
            <consortium name="EnsemblMetazoa"/>
        </authorList>
    </citation>
    <scope>IDENTIFICATION</scope>
</reference>
<comment type="catalytic activity">
    <reaction evidence="5">
        <text>RX + glutathione = an S-substituted glutathione + a halide anion + H(+)</text>
        <dbReference type="Rhea" id="RHEA:16437"/>
        <dbReference type="ChEBI" id="CHEBI:15378"/>
        <dbReference type="ChEBI" id="CHEBI:16042"/>
        <dbReference type="ChEBI" id="CHEBI:17792"/>
        <dbReference type="ChEBI" id="CHEBI:57925"/>
        <dbReference type="ChEBI" id="CHEBI:90779"/>
        <dbReference type="EC" id="2.5.1.18"/>
    </reaction>
</comment>
<dbReference type="PROSITE" id="PS50405">
    <property type="entry name" value="GST_CTER"/>
    <property type="match status" value="1"/>
</dbReference>
<evidence type="ECO:0000313" key="9">
    <source>
        <dbReference type="EMBL" id="AAF99575.2"/>
    </source>
</evidence>
<dbReference type="Proteomes" id="UP000024404">
    <property type="component" value="Unassembled WGS sequence"/>
</dbReference>
<feature type="domain" description="GST N-terminal" evidence="7">
    <location>
        <begin position="52"/>
        <end position="130"/>
    </location>
</feature>
<dbReference type="EC" id="1.20.4.2" evidence="5"/>
<evidence type="ECO:0000313" key="11">
    <source>
        <dbReference type="Proteomes" id="UP000024404"/>
    </source>
</evidence>
<dbReference type="PRINTS" id="PR01625">
    <property type="entry name" value="GSTRNSFRASEO"/>
</dbReference>
<dbReference type="InterPro" id="IPR004045">
    <property type="entry name" value="Glutathione_S-Trfase_N"/>
</dbReference>
<dbReference type="InterPro" id="IPR010987">
    <property type="entry name" value="Glutathione-S-Trfase_C-like"/>
</dbReference>
<keyword evidence="6" id="KW-0732">Signal</keyword>
<feature type="signal peptide" evidence="6">
    <location>
        <begin position="1"/>
        <end position="20"/>
    </location>
</feature>
<dbReference type="GO" id="GO:0004364">
    <property type="term" value="F:glutathione transferase activity"/>
    <property type="evidence" value="ECO:0007669"/>
    <property type="project" value="UniProtKB-UniRule"/>
</dbReference>
<dbReference type="InterPro" id="IPR036282">
    <property type="entry name" value="Glutathione-S-Trfase_C_sf"/>
</dbReference>
<evidence type="ECO:0000313" key="10">
    <source>
        <dbReference type="EnsemblMetazoa" id="OVOC8665.1"/>
    </source>
</evidence>
<comment type="catalytic activity">
    <reaction evidence="4 5">
        <text>L-dehydroascorbate + 2 glutathione = glutathione disulfide + L-ascorbate</text>
        <dbReference type="Rhea" id="RHEA:24424"/>
        <dbReference type="ChEBI" id="CHEBI:38290"/>
        <dbReference type="ChEBI" id="CHEBI:57925"/>
        <dbReference type="ChEBI" id="CHEBI:58297"/>
        <dbReference type="ChEBI" id="CHEBI:58539"/>
        <dbReference type="EC" id="1.8.5.1"/>
    </reaction>
</comment>
<dbReference type="Gene3D" id="1.20.1050.10">
    <property type="match status" value="1"/>
</dbReference>
<dbReference type="Pfam" id="PF00043">
    <property type="entry name" value="GST_C"/>
    <property type="match status" value="1"/>
</dbReference>
<reference evidence="9" key="1">
    <citation type="journal article" date="2000" name="Mol. Biochem. Parasitol.">
        <title>Identification of a stress-responsive Onchocerca volvulus glutathione S-transferase (Ov-GST-3) by RT-PCR differential display.</title>
        <authorList>
            <person name="Liebau E."/>
            <person name="Eschbach M.L."/>
            <person name="Tawe W."/>
            <person name="Sommer A."/>
            <person name="Fischer P."/>
            <person name="Walter R.D."/>
            <person name="Henkle-Duhrsen K."/>
        </authorList>
    </citation>
    <scope>NUCLEOTIDE SEQUENCE</scope>
</reference>
<comment type="catalytic activity">
    <reaction evidence="3 5">
        <text>methylarsonate + 2 glutathione + H(+) = methylarsonous acid + glutathione disulfide + H2O</text>
        <dbReference type="Rhea" id="RHEA:15969"/>
        <dbReference type="ChEBI" id="CHEBI:15377"/>
        <dbReference type="ChEBI" id="CHEBI:15378"/>
        <dbReference type="ChEBI" id="CHEBI:17826"/>
        <dbReference type="ChEBI" id="CHEBI:33409"/>
        <dbReference type="ChEBI" id="CHEBI:57925"/>
        <dbReference type="ChEBI" id="CHEBI:58297"/>
        <dbReference type="EC" id="1.20.4.2"/>
    </reaction>
</comment>
<dbReference type="PROSITE" id="PS50404">
    <property type="entry name" value="GST_NTER"/>
    <property type="match status" value="1"/>
</dbReference>
<keyword evidence="2 5" id="KW-0560">Oxidoreductase</keyword>
<evidence type="ECO:0000256" key="3">
    <source>
        <dbReference type="ARBA" id="ARBA00048353"/>
    </source>
</evidence>
<reference evidence="9" key="2">
    <citation type="submission" date="2007-11" db="EMBL/GenBank/DDBJ databases">
        <authorList>
            <person name="Liebau E."/>
            <person name="Eschbach M.L."/>
            <person name="Sommer A."/>
            <person name="Krause K."/>
            <person name="Henkle-Duehrsen K."/>
        </authorList>
    </citation>
    <scope>NUCLEOTIDE SEQUENCE</scope>
</reference>
<accession>Q9GZ74</accession>